<protein>
    <submittedName>
        <fullName evidence="2">Uncharacterized protein</fullName>
    </submittedName>
</protein>
<comment type="caution">
    <text evidence="2">The sequence shown here is derived from an EMBL/GenBank/DDBJ whole genome shotgun (WGS) entry which is preliminary data.</text>
</comment>
<reference evidence="2 3" key="1">
    <citation type="submission" date="2024-05" db="EMBL/GenBank/DDBJ databases">
        <title>Culex pipiens pipiens assembly and annotation.</title>
        <authorList>
            <person name="Alout H."/>
            <person name="Durand T."/>
        </authorList>
    </citation>
    <scope>NUCLEOTIDE SEQUENCE [LARGE SCALE GENOMIC DNA]</scope>
    <source>
        <strain evidence="2">HA-2024</strain>
        <tissue evidence="2">Whole body</tissue>
    </source>
</reference>
<accession>A0ABD1DA30</accession>
<name>A0ABD1DA30_CULPP</name>
<evidence type="ECO:0000256" key="1">
    <source>
        <dbReference type="SAM" id="MobiDB-lite"/>
    </source>
</evidence>
<evidence type="ECO:0000313" key="2">
    <source>
        <dbReference type="EMBL" id="KAL1396521.1"/>
    </source>
</evidence>
<dbReference type="Proteomes" id="UP001562425">
    <property type="component" value="Unassembled WGS sequence"/>
</dbReference>
<evidence type="ECO:0000313" key="3">
    <source>
        <dbReference type="Proteomes" id="UP001562425"/>
    </source>
</evidence>
<proteinExistence type="predicted"/>
<feature type="compositionally biased region" description="Acidic residues" evidence="1">
    <location>
        <begin position="1"/>
        <end position="17"/>
    </location>
</feature>
<dbReference type="AlphaFoldDB" id="A0ABD1DA30"/>
<dbReference type="EMBL" id="JBEHCU010006681">
    <property type="protein sequence ID" value="KAL1396521.1"/>
    <property type="molecule type" value="Genomic_DNA"/>
</dbReference>
<gene>
    <name evidence="2" type="ORF">pipiens_010474</name>
</gene>
<sequence length="196" mass="22149">MDYDADGDAEQDQEQEVSNETVGPANGSVRCFFRVFKRKYGSQQMTADERFGVWLVRAHSIEEFRTSLWELVRPHVKRAIEIALNTFLAAGLKAVAKASSKPAAKKPAVVKRPVLPPAADGYSFRDEVRAMRETFSQMRSLMNILDSRLSLLEQKCDEATIVPVRMDTTEEAVEDPLVNFSLKVEMLDCDEDEEDD</sequence>
<keyword evidence="3" id="KW-1185">Reference proteome</keyword>
<feature type="region of interest" description="Disordered" evidence="1">
    <location>
        <begin position="1"/>
        <end position="22"/>
    </location>
</feature>
<organism evidence="2 3">
    <name type="scientific">Culex pipiens pipiens</name>
    <name type="common">Northern house mosquito</name>
    <dbReference type="NCBI Taxonomy" id="38569"/>
    <lineage>
        <taxon>Eukaryota</taxon>
        <taxon>Metazoa</taxon>
        <taxon>Ecdysozoa</taxon>
        <taxon>Arthropoda</taxon>
        <taxon>Hexapoda</taxon>
        <taxon>Insecta</taxon>
        <taxon>Pterygota</taxon>
        <taxon>Neoptera</taxon>
        <taxon>Endopterygota</taxon>
        <taxon>Diptera</taxon>
        <taxon>Nematocera</taxon>
        <taxon>Culicoidea</taxon>
        <taxon>Culicidae</taxon>
        <taxon>Culicinae</taxon>
        <taxon>Culicini</taxon>
        <taxon>Culex</taxon>
        <taxon>Culex</taxon>
    </lineage>
</organism>